<accession>A0A090FQ65</accession>
<dbReference type="AlphaFoldDB" id="A0A090FQ65"/>
<evidence type="ECO:0000313" key="1">
    <source>
        <dbReference type="EMBL" id="CDX43837.1"/>
    </source>
</evidence>
<name>A0A090FQ65_MESPL</name>
<dbReference type="EMBL" id="CCNB01000043">
    <property type="protein sequence ID" value="CDX43837.1"/>
    <property type="molecule type" value="Genomic_DNA"/>
</dbReference>
<dbReference type="GeneID" id="31892900"/>
<sequence length="162" mass="18173">MKYWNRRPIEVRNLFNPAFCGLILYRSMAGFQEADARGMPFSMSLLILPLTLQRHSREVIQRGNRNYLLRVIADHPELQVGFAQRCTEMLPFTLEALGVLHSARTLSVSDDGRMIVTPEGVRKTVGGTDESKSAQRVATFIGKEFASIGHSSTVYTTMGIRP</sequence>
<protein>
    <submittedName>
        <fullName evidence="1">Uncharacterized protein</fullName>
    </submittedName>
</protein>
<dbReference type="InterPro" id="IPR045390">
    <property type="entry name" value="ABC-3C_MC3"/>
</dbReference>
<reference evidence="1 2" key="1">
    <citation type="submission" date="2014-08" db="EMBL/GenBank/DDBJ databases">
        <authorList>
            <person name="Moulin Lionel"/>
        </authorList>
    </citation>
    <scope>NUCLEOTIDE SEQUENCE [LARGE SCALE GENOMIC DNA]</scope>
</reference>
<gene>
    <name evidence="1" type="ORF">MPLDJ20_60384</name>
</gene>
<dbReference type="Proteomes" id="UP000046373">
    <property type="component" value="Unassembled WGS sequence"/>
</dbReference>
<organism evidence="1 2">
    <name type="scientific">Mesorhizobium plurifarium</name>
    <dbReference type="NCBI Taxonomy" id="69974"/>
    <lineage>
        <taxon>Bacteria</taxon>
        <taxon>Pseudomonadati</taxon>
        <taxon>Pseudomonadota</taxon>
        <taxon>Alphaproteobacteria</taxon>
        <taxon>Hyphomicrobiales</taxon>
        <taxon>Phyllobacteriaceae</taxon>
        <taxon>Mesorhizobium</taxon>
    </lineage>
</organism>
<dbReference type="Pfam" id="PF20131">
    <property type="entry name" value="MC3"/>
    <property type="match status" value="1"/>
</dbReference>
<proteinExistence type="predicted"/>
<evidence type="ECO:0000313" key="2">
    <source>
        <dbReference type="Proteomes" id="UP000046373"/>
    </source>
</evidence>